<gene>
    <name evidence="6" type="primary">Cnig_chr_I.g1807</name>
    <name evidence="6" type="ORF">B9Z55_001807</name>
</gene>
<dbReference type="InterPro" id="IPR002781">
    <property type="entry name" value="TM_pro_TauE-like"/>
</dbReference>
<evidence type="ECO:0000313" key="6">
    <source>
        <dbReference type="EMBL" id="PIC51201.1"/>
    </source>
</evidence>
<feature type="transmembrane region" description="Helical" evidence="5">
    <location>
        <begin position="320"/>
        <end position="338"/>
    </location>
</feature>
<comment type="caution">
    <text evidence="6">The sequence shown here is derived from an EMBL/GenBank/DDBJ whole genome shotgun (WGS) entry which is preliminary data.</text>
</comment>
<evidence type="ECO:0000256" key="5">
    <source>
        <dbReference type="SAM" id="Phobius"/>
    </source>
</evidence>
<evidence type="ECO:0000313" key="7">
    <source>
        <dbReference type="Proteomes" id="UP000230233"/>
    </source>
</evidence>
<name>A0A2G5VHQ5_9PELO</name>
<feature type="transmembrane region" description="Helical" evidence="5">
    <location>
        <begin position="128"/>
        <end position="149"/>
    </location>
</feature>
<dbReference type="Pfam" id="PF01925">
    <property type="entry name" value="TauE"/>
    <property type="match status" value="1"/>
</dbReference>
<feature type="transmembrane region" description="Helical" evidence="5">
    <location>
        <begin position="344"/>
        <end position="364"/>
    </location>
</feature>
<accession>A0A2G5VHQ5</accession>
<protein>
    <recommendedName>
        <fullName evidence="8">Membrane transporter protein</fullName>
    </recommendedName>
</protein>
<dbReference type="AlphaFoldDB" id="A0A2G5VHQ5"/>
<feature type="transmembrane region" description="Helical" evidence="5">
    <location>
        <begin position="155"/>
        <end position="174"/>
    </location>
</feature>
<evidence type="ECO:0000256" key="1">
    <source>
        <dbReference type="ARBA" id="ARBA00004141"/>
    </source>
</evidence>
<feature type="transmembrane region" description="Helical" evidence="5">
    <location>
        <begin position="55"/>
        <end position="72"/>
    </location>
</feature>
<dbReference type="GO" id="GO:0016020">
    <property type="term" value="C:membrane"/>
    <property type="evidence" value="ECO:0007669"/>
    <property type="project" value="UniProtKB-SubCell"/>
</dbReference>
<dbReference type="PANTHER" id="PTHR31154:SF3">
    <property type="entry name" value="PROTEIN CBG11935"/>
    <property type="match status" value="1"/>
</dbReference>
<feature type="transmembrane region" description="Helical" evidence="5">
    <location>
        <begin position="291"/>
        <end position="313"/>
    </location>
</feature>
<organism evidence="6 7">
    <name type="scientific">Caenorhabditis nigoni</name>
    <dbReference type="NCBI Taxonomy" id="1611254"/>
    <lineage>
        <taxon>Eukaryota</taxon>
        <taxon>Metazoa</taxon>
        <taxon>Ecdysozoa</taxon>
        <taxon>Nematoda</taxon>
        <taxon>Chromadorea</taxon>
        <taxon>Rhabditida</taxon>
        <taxon>Rhabditina</taxon>
        <taxon>Rhabditomorpha</taxon>
        <taxon>Rhabditoidea</taxon>
        <taxon>Rhabditidae</taxon>
        <taxon>Peloderinae</taxon>
        <taxon>Caenorhabditis</taxon>
    </lineage>
</organism>
<evidence type="ECO:0008006" key="8">
    <source>
        <dbReference type="Google" id="ProtNLM"/>
    </source>
</evidence>
<evidence type="ECO:0000256" key="4">
    <source>
        <dbReference type="ARBA" id="ARBA00023136"/>
    </source>
</evidence>
<feature type="transmembrane region" description="Helical" evidence="5">
    <location>
        <begin position="186"/>
        <end position="203"/>
    </location>
</feature>
<proteinExistence type="predicted"/>
<dbReference type="Proteomes" id="UP000230233">
    <property type="component" value="Chromosome I"/>
</dbReference>
<keyword evidence="4 5" id="KW-0472">Membrane</keyword>
<dbReference type="EMBL" id="PDUG01000001">
    <property type="protein sequence ID" value="PIC51201.1"/>
    <property type="molecule type" value="Genomic_DNA"/>
</dbReference>
<evidence type="ECO:0000256" key="2">
    <source>
        <dbReference type="ARBA" id="ARBA00022692"/>
    </source>
</evidence>
<keyword evidence="3 5" id="KW-1133">Transmembrane helix</keyword>
<sequence>MSEISKNDQPTRVGSWCKKYLLEGQQLDEKHAEKIMNFPVNPTFADYILIKYRKFVAVLIPFCLIHSIWWATAFKHDFFQYYPEYWHMPVTMVVGALISGMTAEGAGAVAFPVMTLVLHLAPSIARDFALMIQSIGMMAALVCVVFMKVKFDERAVIYGIAGAIPGFIFGVHCIDPLFTGAQKKMLFVSIWTSFAFALGILNAQKKRPTFVKIPEFCVWKGLLLFLTGVVGGVFDAFAGSGIDICMFSTLTLLFRVSEKTATPTTMILKGVVSMFGFYYRAVQMGDISEIAWKYFTCTIPVVATMAPVGSFLGSHLHRQVIAALIYILEAASLVGFLLTKPTWFLIIISVIIIACGFVFFQVMAKLGEILMKYVDLNRAEEVPNGEEESDKVVLHMEPQDVTFT</sequence>
<comment type="subcellular location">
    <subcellularLocation>
        <location evidence="1">Membrane</location>
        <topology evidence="1">Multi-pass membrane protein</topology>
    </subcellularLocation>
</comment>
<feature type="transmembrane region" description="Helical" evidence="5">
    <location>
        <begin position="223"/>
        <end position="254"/>
    </location>
</feature>
<reference evidence="7" key="1">
    <citation type="submission" date="2017-10" db="EMBL/GenBank/DDBJ databases">
        <title>Rapid genome shrinkage in a self-fertile nematode reveals novel sperm competition proteins.</title>
        <authorList>
            <person name="Yin D."/>
            <person name="Schwarz E.M."/>
            <person name="Thomas C.G."/>
            <person name="Felde R.L."/>
            <person name="Korf I.F."/>
            <person name="Cutter A.D."/>
            <person name="Schartner C.M."/>
            <person name="Ralston E.J."/>
            <person name="Meyer B.J."/>
            <person name="Haag E.S."/>
        </authorList>
    </citation>
    <scope>NUCLEOTIDE SEQUENCE [LARGE SCALE GENOMIC DNA]</scope>
    <source>
        <strain evidence="7">JU1422</strain>
    </source>
</reference>
<dbReference type="PANTHER" id="PTHR31154">
    <property type="entry name" value="MEMBRANE TRANSPORTER PROTEIN"/>
    <property type="match status" value="1"/>
</dbReference>
<dbReference type="OrthoDB" id="5979356at2759"/>
<evidence type="ECO:0000256" key="3">
    <source>
        <dbReference type="ARBA" id="ARBA00022989"/>
    </source>
</evidence>
<keyword evidence="7" id="KW-1185">Reference proteome</keyword>
<keyword evidence="2 5" id="KW-0812">Transmembrane</keyword>
<feature type="transmembrane region" description="Helical" evidence="5">
    <location>
        <begin position="261"/>
        <end position="279"/>
    </location>
</feature>